<reference evidence="2" key="1">
    <citation type="journal article" date="2019" name="Int. J. Syst. Evol. Microbiol.">
        <title>The Global Catalogue of Microorganisms (GCM) 10K type strain sequencing project: providing services to taxonomists for standard genome sequencing and annotation.</title>
        <authorList>
            <consortium name="The Broad Institute Genomics Platform"/>
            <consortium name="The Broad Institute Genome Sequencing Center for Infectious Disease"/>
            <person name="Wu L."/>
            <person name="Ma J."/>
        </authorList>
    </citation>
    <scope>NUCLEOTIDE SEQUENCE [LARGE SCALE GENOMIC DNA]</scope>
    <source>
        <strain evidence="2">TBRC 4489</strain>
    </source>
</reference>
<name>A0ABV8IAS5_9ACTN</name>
<keyword evidence="2" id="KW-1185">Reference proteome</keyword>
<dbReference type="Proteomes" id="UP001595850">
    <property type="component" value="Unassembled WGS sequence"/>
</dbReference>
<sequence>MLGTRSLYHDGWKAVARHGTGTGHGDFVNDEWELYHVRTDRSETRELGREHPGKLRELIARWYVEAGRNNVLPLDDRVPREIMTMARPSLSPARELYVYYPATAEVPEEAAGDVRNRSFTLTAEFETTTDEAEGVIFAHGSRFGGHALYLKDRRLHYVYNFLGIEEYRFSADAPLAAGRHVAVARFDKTHEDPRYVANGTLTLSLGETVVASGRMRTQPGKFSVAGEGLVIGRDSGDAVTGDYAAPFPFRGGTIAQVSVRVPTARQVDDEAEAEAALARD</sequence>
<protein>
    <submittedName>
        <fullName evidence="1">Uncharacterized protein</fullName>
    </submittedName>
</protein>
<comment type="caution">
    <text evidence="1">The sequence shown here is derived from an EMBL/GenBank/DDBJ whole genome shotgun (WGS) entry which is preliminary data.</text>
</comment>
<accession>A0ABV8IAS5</accession>
<proteinExistence type="predicted"/>
<dbReference type="InterPro" id="IPR017850">
    <property type="entry name" value="Alkaline_phosphatase_core_sf"/>
</dbReference>
<evidence type="ECO:0000313" key="1">
    <source>
        <dbReference type="EMBL" id="MFC4060266.1"/>
    </source>
</evidence>
<gene>
    <name evidence="1" type="ORF">ACFOWE_18335</name>
</gene>
<dbReference type="Gene3D" id="3.30.1120.10">
    <property type="match status" value="1"/>
</dbReference>
<dbReference type="EMBL" id="JBHSBM010000018">
    <property type="protein sequence ID" value="MFC4060266.1"/>
    <property type="molecule type" value="Genomic_DNA"/>
</dbReference>
<dbReference type="SUPFAM" id="SSF53649">
    <property type="entry name" value="Alkaline phosphatase-like"/>
    <property type="match status" value="1"/>
</dbReference>
<dbReference type="RefSeq" id="WP_377289351.1">
    <property type="nucleotide sequence ID" value="NZ_JBHSBM010000018.1"/>
</dbReference>
<organism evidence="1 2">
    <name type="scientific">Planomonospora corallina</name>
    <dbReference type="NCBI Taxonomy" id="1806052"/>
    <lineage>
        <taxon>Bacteria</taxon>
        <taxon>Bacillati</taxon>
        <taxon>Actinomycetota</taxon>
        <taxon>Actinomycetes</taxon>
        <taxon>Streptosporangiales</taxon>
        <taxon>Streptosporangiaceae</taxon>
        <taxon>Planomonospora</taxon>
    </lineage>
</organism>
<evidence type="ECO:0000313" key="2">
    <source>
        <dbReference type="Proteomes" id="UP001595850"/>
    </source>
</evidence>